<gene>
    <name evidence="1" type="ORF">LPB072_11825</name>
    <name evidence="2" type="ORF">LPB72_10445</name>
</gene>
<dbReference type="Proteomes" id="UP000185657">
    <property type="component" value="Unassembled WGS sequence"/>
</dbReference>
<dbReference type="EMBL" id="LVWD01000013">
    <property type="protein sequence ID" value="OAD41727.1"/>
    <property type="molecule type" value="Genomic_DNA"/>
</dbReference>
<dbReference type="AlphaFoldDB" id="A0A167HTQ2"/>
<sequence length="98" mass="10298">MRIVSDPKGKTSLSRLATGLRGTKKIGCNPRGTGLARYNPLRPGPPHWFVGITAQASAFAGFASMPSAAQAPGAVGEAGFVFKRSCECHIAVTRFLHS</sequence>
<dbReference type="KEGG" id="hyl:LPB072_11825"/>
<keyword evidence="3" id="KW-1185">Reference proteome</keyword>
<dbReference type="STRING" id="1763535.LPB072_11825"/>
<evidence type="ECO:0000313" key="2">
    <source>
        <dbReference type="EMBL" id="OAD41727.1"/>
    </source>
</evidence>
<dbReference type="EMBL" id="CP017476">
    <property type="protein sequence ID" value="AOW13437.1"/>
    <property type="molecule type" value="Genomic_DNA"/>
</dbReference>
<evidence type="ECO:0000313" key="4">
    <source>
        <dbReference type="Proteomes" id="UP000185680"/>
    </source>
</evidence>
<reference evidence="1 4" key="2">
    <citation type="submission" date="2016-10" db="EMBL/GenBank/DDBJ databases">
        <title>Hydorgenophaga sp. LPB0072 isolated from gastropod.</title>
        <authorList>
            <person name="Kim E."/>
            <person name="Yi H."/>
        </authorList>
    </citation>
    <scope>NUCLEOTIDE SEQUENCE [LARGE SCALE GENOMIC DNA]</scope>
    <source>
        <strain evidence="1 4">LPB0072</strain>
    </source>
</reference>
<dbReference type="Proteomes" id="UP000185680">
    <property type="component" value="Chromosome"/>
</dbReference>
<reference evidence="2 3" key="1">
    <citation type="submission" date="2016-02" db="EMBL/GenBank/DDBJ databases">
        <title>Draft genome sequence of Hydrogenophaga sp. LPB0072.</title>
        <authorList>
            <person name="Shin S.-K."/>
            <person name="Yi H."/>
        </authorList>
    </citation>
    <scope>NUCLEOTIDE SEQUENCE [LARGE SCALE GENOMIC DNA]</scope>
    <source>
        <strain evidence="2 3">LPB0072</strain>
    </source>
</reference>
<proteinExistence type="predicted"/>
<name>A0A167HTQ2_9BURK</name>
<protein>
    <submittedName>
        <fullName evidence="1">Uncharacterized protein</fullName>
    </submittedName>
</protein>
<evidence type="ECO:0000313" key="3">
    <source>
        <dbReference type="Proteomes" id="UP000185657"/>
    </source>
</evidence>
<organism evidence="1 4">
    <name type="scientific">Hydrogenophaga crassostreae</name>
    <dbReference type="NCBI Taxonomy" id="1763535"/>
    <lineage>
        <taxon>Bacteria</taxon>
        <taxon>Pseudomonadati</taxon>
        <taxon>Pseudomonadota</taxon>
        <taxon>Betaproteobacteria</taxon>
        <taxon>Burkholderiales</taxon>
        <taxon>Comamonadaceae</taxon>
        <taxon>Hydrogenophaga</taxon>
    </lineage>
</organism>
<accession>A0A167HTQ2</accession>
<evidence type="ECO:0000313" key="1">
    <source>
        <dbReference type="EMBL" id="AOW13437.1"/>
    </source>
</evidence>